<keyword evidence="9" id="KW-0325">Glycoprotein</keyword>
<dbReference type="GO" id="GO:0005886">
    <property type="term" value="C:plasma membrane"/>
    <property type="evidence" value="ECO:0007669"/>
    <property type="project" value="UniProtKB-SubCell"/>
</dbReference>
<dbReference type="OrthoDB" id="444119at2759"/>
<dbReference type="Gene3D" id="2.60.40.10">
    <property type="entry name" value="Immunoglobulins"/>
    <property type="match status" value="2"/>
</dbReference>
<feature type="transmembrane region" description="Helical" evidence="12">
    <location>
        <begin position="2509"/>
        <end position="2528"/>
    </location>
</feature>
<dbReference type="Proteomes" id="UP000822476">
    <property type="component" value="Unassembled WGS sequence"/>
</dbReference>
<dbReference type="InterPro" id="IPR013783">
    <property type="entry name" value="Ig-like_fold"/>
</dbReference>
<evidence type="ECO:0000256" key="3">
    <source>
        <dbReference type="ARBA" id="ARBA00007200"/>
    </source>
</evidence>
<keyword evidence="5" id="KW-0732">Signal</keyword>
<dbReference type="GO" id="GO:0005262">
    <property type="term" value="F:calcium channel activity"/>
    <property type="evidence" value="ECO:0007669"/>
    <property type="project" value="TreeGrafter"/>
</dbReference>
<evidence type="ECO:0000256" key="7">
    <source>
        <dbReference type="ARBA" id="ARBA00023069"/>
    </source>
</evidence>
<feature type="transmembrane region" description="Helical" evidence="12">
    <location>
        <begin position="3041"/>
        <end position="3061"/>
    </location>
</feature>
<dbReference type="SMART" id="SM00308">
    <property type="entry name" value="LH2"/>
    <property type="match status" value="1"/>
</dbReference>
<feature type="domain" description="PKD" evidence="13">
    <location>
        <begin position="540"/>
        <end position="597"/>
    </location>
</feature>
<name>A0A8S9Z8U5_9TREM</name>
<dbReference type="Pfam" id="PF08016">
    <property type="entry name" value="PKD_channel"/>
    <property type="match status" value="1"/>
</dbReference>
<evidence type="ECO:0000256" key="6">
    <source>
        <dbReference type="ARBA" id="ARBA00022989"/>
    </source>
</evidence>
<dbReference type="InterPro" id="IPR046791">
    <property type="entry name" value="Polycystin_dom"/>
</dbReference>
<dbReference type="Pfam" id="PF20519">
    <property type="entry name" value="Polycystin_dom"/>
    <property type="match status" value="1"/>
</dbReference>
<feature type="domain" description="PLAT" evidence="14">
    <location>
        <begin position="2344"/>
        <end position="2463"/>
    </location>
</feature>
<sequence length="3354" mass="374242">MLVPTSLLIDSISDQSSSFYSLFPAGFGTTKFRLVAELENAAELVVLRAILMVITTKSTQILNTDVAVLNVALPNTLGSGLLYYIYFGDVIGYKEQIAAVDQPVAVQYTKTASAWVNIEAKTAAGNVMSSGGLTLQVIETLVAEDVTFTCPQMAFQDVEIECTVQSTAGSHLLGSIRFGVGIFERFTVPESGWEVMHPSASRFTGSTTTCPDATLIIPGTSARYTGLLSEINLHAAISGSFKLLHLRVKCSSDKYNYDQNTCTKVDTNVDCLYATSNKVFSMDVQDCIDPVLTGCEKQLRRLKLDAPSTLETYDYEIVKVVDVTVSKVGWQRVPFTGPSWSIQPGDRLGLLVTKPNPVACAVPSTYQPNDLITTTITSATLGDIIDHTRLSRSAVRFQLGSWTKRVHETVFSGTISQIGDATIFLSLSTYENGLNEVFKNKTISIVSPLSTDGLEKAELKTNMAATLRLTNVRGKPSNFYWNFGDSSSEEMTTIGEITHTYIKAGDYMLAVNMSNMVGFIVIQKNVVVRDELLFNRVNVNRATVGMPTTLTLDLTDGPGITCTWTIQTVTVHVGPEKLYMHTYDKPGEFSVSVTCTNLVYTVMRNATQEAYESITGLTIESNSVSIGSAQSLVFNFVHGSNLTVNLQVDGQVKTVQIDYTHRKIISEALSIAAPIEMPYVINVSNALGWQGLSETVRFDEPMEGLSVTFEPPVSTVNADVKFNVAFRRGTSIELRIDFNDTNVYNEPVNKLQNWPQTYEKTHRYTKAGTYIVKLSASGGSKQDMVQLTVSVQGTLGTYELEPANSYTGRNDLFALLINRVAGDIAVMAQISIDWGDRLTPFSDRFIEGKKIGHVYTSTGDFTITVTLTMNTNVKTYTTRIGVREPIRNFGCNLLTNPIKFGDTVSVAVSLRNGEQVTITAQFEVGQQAQVLQQKIAEPVVLNYTYLTTGKHNISIEAANVVGKETCLLNADVRKPIANMYFEFQALLENYVGKTSILIRYTGKPVDFPAGLSYAIDWADSSPLEVGSLDKPFVEHKIEHVLTRLSYFQVSAKLDNQVSRYETTSKVGVFGRIGYIRLQITVAETGETGYGEKHDRFAAGNPLKLMILSDDRPDNVAETMFEILNVVSGENISLTWVESNYQLFTFTKQGQMRIFAEGRNPFSQAFTSMDIYIGSDLRGFRGELLNASVLSPKKAGLFRLLFEAISESSCICVQKDDQTGPVVFPAKDQHAKDCITCPTFNPVYERPSNNVLDIQLNYPTPGNKQLKITAENPVVRIMQNFTVTVSQSICDPPLIWFIEDTIGSPSSPLIVESNKPVIVGTNITGDVCTPSEQNTIRWSVFELDVDTLGAIRQVNISDQPSTKSSELFLPANRLKPGFYIATIRVDMSVAPGEPMVSSQANAYIHSAYPPLMIQLYEGNPESVDVGLDQETICLNPQKYSYDPAIPDKNQPQSTVTLVYSFFKTSSVGIVHSEPWLDNKLVMCALPEQCKLSNPESTAQAAWAISSTEDLYLTSSIESVWNGTVVAYTWELKYIYAKGDASFLSSGQMEIYTEGFSTPTLKVKKAFFTADLTAIGIKVCAAVVTNGNTGVACLRAVFFEPPVTGKCTMDDKTNGGNDNGGNVCVTCTGFSSKYSKRLEYAFYLKTSPRTVVGVSHDPVMCAQIPASGNGLSYCVQASDQHGSTEELCFGTVKIDPPKSEEIKNILNSLLDRNNSKINVLQLTGNLSTKANTVTNYAETVFQQNSLDKADEQSGGNATSVMKEKRNNRSEVISKLVGVISTMVPNTADSIVMTSATVNAVLKNREDMDRQSQSRLAEVLEGYAVSLPTILARHDITKRQEVITQVIDNALHLVEVSVSQINDSVPKDIERNPKFLDYSVDLESPGLTGSEDNIWGELSLQNSAADQSKVASSASNVLTNLLQTHSGLLKAALILDNTPTVTNTNLAVLGLHKLDLAQSTSVEMPPNKYGSSATVPDLCSTVQKLGMDCNLPLTVQSLTSDFNMFAFVGSAPLSIPVPPEWGTVTLLIYNDTNQMSLEDTDKPFEILLRRGPKFVSPTFAVLDESTNDVKLPASRIAADNSEVYQALLVSEISLPDSNSGVTFQLKPGNLSACPQYLVVGRMLEPPVISRVGGKFDFWGTIPTDTRQCDQMQVDPDELNYPYTFFVNNKQLTKAKLTAIKALGDRKLSPEALQKVYMGFRELNDQERNKYNPDNPPPVPYPFRDQINNTAISRMFVSSCVSTNTERPTSWSSAGCDVGPNTTVKQTQCFCYHLSTFAAGYLQLPNKLNFDYIFANMDFEKNPTLYGTEIAIFLLFLPLFIWARRKDVKDMEKLGVTPLAENNPADDYLYEIIVSTGRRRGAGTDSKVCFMLSGEYGETEAKSLADPYRKVLQRGNCDRFLMACPRSLGKLIYCRLWHDNSGKDDRASWYCNYLGVVDLQTREKSHFIVERWFAVEEEDGQIDRLIPVSNQEEMVAFSHMFATSMSRDLSDEHLWVSVVARPASSRFTRVERVACCLLLLFLSMLSSCMFYQKEGATKQPDLFTMGPFAFTAQEMFVAVINNLITFVPLFLVTYLFRNSRLYTSHAKLLRETVERHLDETIDISQSSTGLDEKKAIDSGATFVSSSGESSVTETNACTKRKSDRSCPWQMRILTWIFLILTLATAATFTTFYGVSFGNAACQKWLSSMFLSFFTSLLLVQPLKVVLLAMFLSLLCKHADRVDEIDILEEEDALIDELGKRYQLQMDEEFLHNEYLMSNFKPRRMVILPPDPEALEKIRVYRMKQRRANDIIREIFFYIVFLSLLFTVTLEFRDPFGFPLRQNIEDSFFGYDFTKIHTVDDFYAWTTQILIPKLRVKRWYNQDPPVYQRGFIEDRVNRIIGYGLMRQLRVKPNSCNVYPLAKPLIKNCYDSYDMFTQDEQAYGVGWVPFHGDSRHNNSMQEFQYTSTSVLEGVPYRGEMGWYSGGGYVHMLRGSEQDMLKNVNFLRSNNWIDFGTRAIIVQFTAYNPNINLFAIVTALLELPGLGTVIPSHRIETANLFGTAGSQVSAVEIGFQVAYVVALLGYMIKEARNLYKQKCHYFKDIWNFVELFIMFGSFAAIAAYTYMIFATKEAVAEFSRTHGNVFMNFQFLAYWNEVLTYLLAVICFFATLKLVRLFRFNRRIGLLGSVLRYAAHDLKYFMIIFFLLFIAFVLVFYLLYEGTLADFRSFLGSVETSLQIILGKFDFTSMYKRELVLGPLMFAVFTLCIIFIVVSMFVAILEESFGKVMRDIRLQSDDHEITQFILAQLIAWTGLNRTGWGKKLMGPIDTAQEPVYQENSERELSHKLNELNRLMDEFLGYIQLNYLADLDTKSKRPVTET</sequence>
<keyword evidence="7" id="KW-0966">Cell projection</keyword>
<evidence type="ECO:0000256" key="9">
    <source>
        <dbReference type="ARBA" id="ARBA00023180"/>
    </source>
</evidence>
<dbReference type="InterPro" id="IPR036392">
    <property type="entry name" value="PLAT/LH2_dom_sf"/>
</dbReference>
<evidence type="ECO:0000256" key="10">
    <source>
        <dbReference type="PIRSR" id="PIRSR603915-2"/>
    </source>
</evidence>
<accession>A0A8S9Z8U5</accession>
<dbReference type="PANTHER" id="PTHR10877">
    <property type="entry name" value="POLYCYSTIN FAMILY MEMBER"/>
    <property type="match status" value="1"/>
</dbReference>
<dbReference type="EMBL" id="JTDE01000195">
    <property type="protein sequence ID" value="KAF7262016.1"/>
    <property type="molecule type" value="Genomic_DNA"/>
</dbReference>
<evidence type="ECO:0000313" key="16">
    <source>
        <dbReference type="Proteomes" id="UP000822476"/>
    </source>
</evidence>
<feature type="domain" description="PKD" evidence="13">
    <location>
        <begin position="474"/>
        <end position="528"/>
    </location>
</feature>
<keyword evidence="7" id="KW-0969">Cilium</keyword>
<keyword evidence="4 12" id="KW-0812">Transmembrane</keyword>
<feature type="transmembrane region" description="Helical" evidence="12">
    <location>
        <begin position="2786"/>
        <end position="2805"/>
    </location>
</feature>
<dbReference type="InterPro" id="IPR046338">
    <property type="entry name" value="GAIN_dom_sf"/>
</dbReference>
<feature type="transmembrane region" description="Helical" evidence="12">
    <location>
        <begin position="3131"/>
        <end position="3152"/>
    </location>
</feature>
<dbReference type="SUPFAM" id="SSF49723">
    <property type="entry name" value="Lipase/lipooxygenase domain (PLAT/LH2 domain)"/>
    <property type="match status" value="1"/>
</dbReference>
<evidence type="ECO:0000256" key="2">
    <source>
        <dbReference type="ARBA" id="ARBA00004651"/>
    </source>
</evidence>
<evidence type="ECO:0000256" key="5">
    <source>
        <dbReference type="ARBA" id="ARBA00022729"/>
    </source>
</evidence>
<dbReference type="Gene3D" id="2.60.60.20">
    <property type="entry name" value="PLAT/LH2 domain"/>
    <property type="match status" value="1"/>
</dbReference>
<evidence type="ECO:0000259" key="13">
    <source>
        <dbReference type="PROSITE" id="PS50093"/>
    </source>
</evidence>
<dbReference type="InterPro" id="IPR042060">
    <property type="entry name" value="PLAT_polycystin1"/>
</dbReference>
<dbReference type="InterPro" id="IPR001024">
    <property type="entry name" value="PLAT/LH2_dom"/>
</dbReference>
<dbReference type="InterPro" id="IPR013122">
    <property type="entry name" value="PKD1_2_channel"/>
</dbReference>
<feature type="disulfide bond" evidence="10">
    <location>
        <begin position="2890"/>
        <end position="2903"/>
    </location>
</feature>
<feature type="transmembrane region" description="Helical" evidence="12">
    <location>
        <begin position="2688"/>
        <end position="2710"/>
    </location>
</feature>
<dbReference type="Gene3D" id="1.10.287.70">
    <property type="match status" value="1"/>
</dbReference>
<dbReference type="InterPro" id="IPR051223">
    <property type="entry name" value="Polycystin"/>
</dbReference>
<dbReference type="Gene3D" id="2.60.220.50">
    <property type="match status" value="1"/>
</dbReference>
<dbReference type="InterPro" id="IPR000601">
    <property type="entry name" value="PKD_dom"/>
</dbReference>
<protein>
    <submittedName>
        <fullName evidence="15">Uncharacterized protein</fullName>
    </submittedName>
</protein>
<dbReference type="PROSITE" id="PS50093">
    <property type="entry name" value="PKD"/>
    <property type="match status" value="2"/>
</dbReference>
<keyword evidence="6 12" id="KW-1133">Transmembrane helix</keyword>
<evidence type="ECO:0000256" key="4">
    <source>
        <dbReference type="ARBA" id="ARBA00022692"/>
    </source>
</evidence>
<dbReference type="CDD" id="cd00146">
    <property type="entry name" value="PKD"/>
    <property type="match status" value="2"/>
</dbReference>
<dbReference type="InterPro" id="IPR003915">
    <property type="entry name" value="PKD_2"/>
</dbReference>
<evidence type="ECO:0000256" key="8">
    <source>
        <dbReference type="ARBA" id="ARBA00023136"/>
    </source>
</evidence>
<evidence type="ECO:0000313" key="15">
    <source>
        <dbReference type="EMBL" id="KAF7262016.1"/>
    </source>
</evidence>
<feature type="transmembrane region" description="Helical" evidence="12">
    <location>
        <begin position="3081"/>
        <end position="3102"/>
    </location>
</feature>
<comment type="similarity">
    <text evidence="3">Belongs to the polycystin family.</text>
</comment>
<proteinExistence type="inferred from homology"/>
<dbReference type="PRINTS" id="PR01433">
    <property type="entry name" value="POLYCYSTIN2"/>
</dbReference>
<dbReference type="CDD" id="cd01752">
    <property type="entry name" value="PLAT_polycystin"/>
    <property type="match status" value="1"/>
</dbReference>
<dbReference type="Pfam" id="PF01477">
    <property type="entry name" value="PLAT"/>
    <property type="match status" value="1"/>
</dbReference>
<feature type="transmembrane region" description="Helical" evidence="12">
    <location>
        <begin position="2551"/>
        <end position="2572"/>
    </location>
</feature>
<comment type="caution">
    <text evidence="11">Lacks conserved residue(s) required for the propagation of feature annotation.</text>
</comment>
<keyword evidence="8 12" id="KW-0472">Membrane</keyword>
<organism evidence="15 16">
    <name type="scientific">Paragonimus skrjabini miyazakii</name>
    <dbReference type="NCBI Taxonomy" id="59628"/>
    <lineage>
        <taxon>Eukaryota</taxon>
        <taxon>Metazoa</taxon>
        <taxon>Spiralia</taxon>
        <taxon>Lophotrochozoa</taxon>
        <taxon>Platyhelminthes</taxon>
        <taxon>Trematoda</taxon>
        <taxon>Digenea</taxon>
        <taxon>Plagiorchiida</taxon>
        <taxon>Troglotremata</taxon>
        <taxon>Troglotrematidae</taxon>
        <taxon>Paragonimus</taxon>
    </lineage>
</organism>
<gene>
    <name evidence="15" type="ORF">EG68_00715</name>
</gene>
<dbReference type="PROSITE" id="PS50095">
    <property type="entry name" value="PLAT"/>
    <property type="match status" value="1"/>
</dbReference>
<comment type="subcellular location">
    <subcellularLocation>
        <location evidence="2">Cell membrane</location>
        <topology evidence="2">Multi-pass membrane protein</topology>
    </subcellularLocation>
    <subcellularLocation>
        <location evidence="1">Cell projection</location>
        <location evidence="1">Cilium</location>
    </subcellularLocation>
</comment>
<reference evidence="15" key="1">
    <citation type="submission" date="2019-07" db="EMBL/GenBank/DDBJ databases">
        <title>Annotation for the trematode Paragonimus miyazaki's.</title>
        <authorList>
            <person name="Choi Y.-J."/>
        </authorList>
    </citation>
    <scope>NUCLEOTIDE SEQUENCE</scope>
    <source>
        <strain evidence="15">Japan</strain>
    </source>
</reference>
<dbReference type="Pfam" id="PF00801">
    <property type="entry name" value="PKD"/>
    <property type="match status" value="2"/>
</dbReference>
<dbReference type="SMART" id="SM00089">
    <property type="entry name" value="PKD"/>
    <property type="match status" value="3"/>
</dbReference>
<feature type="transmembrane region" description="Helical" evidence="12">
    <location>
        <begin position="3233"/>
        <end position="3254"/>
    </location>
</feature>
<evidence type="ECO:0000256" key="1">
    <source>
        <dbReference type="ARBA" id="ARBA00004138"/>
    </source>
</evidence>
<feature type="transmembrane region" description="Helical" evidence="12">
    <location>
        <begin position="2648"/>
        <end position="2668"/>
    </location>
</feature>
<dbReference type="SUPFAM" id="SSF49299">
    <property type="entry name" value="PKD domain"/>
    <property type="match status" value="4"/>
</dbReference>
<evidence type="ECO:0000256" key="11">
    <source>
        <dbReference type="PROSITE-ProRule" id="PRU00152"/>
    </source>
</evidence>
<feature type="transmembrane region" description="Helical" evidence="12">
    <location>
        <begin position="3173"/>
        <end position="3193"/>
    </location>
</feature>
<dbReference type="GO" id="GO:0050982">
    <property type="term" value="P:detection of mechanical stimulus"/>
    <property type="evidence" value="ECO:0007669"/>
    <property type="project" value="TreeGrafter"/>
</dbReference>
<dbReference type="InterPro" id="IPR035986">
    <property type="entry name" value="PKD_dom_sf"/>
</dbReference>
<dbReference type="GO" id="GO:0005929">
    <property type="term" value="C:cilium"/>
    <property type="evidence" value="ECO:0007669"/>
    <property type="project" value="UniProtKB-SubCell"/>
</dbReference>
<dbReference type="GO" id="GO:0005509">
    <property type="term" value="F:calcium ion binding"/>
    <property type="evidence" value="ECO:0007669"/>
    <property type="project" value="InterPro"/>
</dbReference>
<dbReference type="InterPro" id="IPR022409">
    <property type="entry name" value="PKD/Chitinase_dom"/>
</dbReference>
<evidence type="ECO:0000259" key="14">
    <source>
        <dbReference type="PROSITE" id="PS50095"/>
    </source>
</evidence>
<feature type="transmembrane region" description="Helical" evidence="12">
    <location>
        <begin position="2301"/>
        <end position="2319"/>
    </location>
</feature>
<dbReference type="PANTHER" id="PTHR10877:SF194">
    <property type="entry name" value="LOCATION OF VULVA DEFECTIVE 1"/>
    <property type="match status" value="1"/>
</dbReference>
<evidence type="ECO:0000256" key="12">
    <source>
        <dbReference type="SAM" id="Phobius"/>
    </source>
</evidence>
<comment type="caution">
    <text evidence="15">The sequence shown here is derived from an EMBL/GenBank/DDBJ whole genome shotgun (WGS) entry which is preliminary data.</text>
</comment>
<keyword evidence="16" id="KW-1185">Reference proteome</keyword>